<accession>A0A238IY90</accession>
<reference evidence="2 3" key="1">
    <citation type="submission" date="2017-05" db="EMBL/GenBank/DDBJ databases">
        <authorList>
            <person name="Song R."/>
            <person name="Chenine A.L."/>
            <person name="Ruprecht R.M."/>
        </authorList>
    </citation>
    <scope>NUCLEOTIDE SEQUENCE [LARGE SCALE GENOMIC DNA]</scope>
    <source>
        <strain evidence="2 3">CECT 8489</strain>
    </source>
</reference>
<dbReference type="OrthoDB" id="9809788at2"/>
<dbReference type="RefSeq" id="WP_093972906.1">
    <property type="nucleotide sequence ID" value="NZ_FXXQ01000002.1"/>
</dbReference>
<protein>
    <recommendedName>
        <fullName evidence="1">Extensin-like C-terminal domain-containing protein</fullName>
    </recommendedName>
</protein>
<proteinExistence type="predicted"/>
<evidence type="ECO:0000259" key="1">
    <source>
        <dbReference type="Pfam" id="PF06904"/>
    </source>
</evidence>
<dbReference type="Pfam" id="PF06904">
    <property type="entry name" value="Extensin-like_C"/>
    <property type="match status" value="1"/>
</dbReference>
<name>A0A238IY90_9RHOB</name>
<feature type="domain" description="Extensin-like C-terminal" evidence="1">
    <location>
        <begin position="35"/>
        <end position="190"/>
    </location>
</feature>
<dbReference type="InterPro" id="IPR009683">
    <property type="entry name" value="Extensin-like_C"/>
</dbReference>
<evidence type="ECO:0000313" key="3">
    <source>
        <dbReference type="Proteomes" id="UP000201838"/>
    </source>
</evidence>
<dbReference type="AlphaFoldDB" id="A0A238IY90"/>
<keyword evidence="3" id="KW-1185">Reference proteome</keyword>
<dbReference type="PROSITE" id="PS51257">
    <property type="entry name" value="PROKAR_LIPOPROTEIN"/>
    <property type="match status" value="1"/>
</dbReference>
<evidence type="ECO:0000313" key="2">
    <source>
        <dbReference type="EMBL" id="SMX22952.1"/>
    </source>
</evidence>
<organism evidence="2 3">
    <name type="scientific">Boseongicola aestuarii</name>
    <dbReference type="NCBI Taxonomy" id="1470561"/>
    <lineage>
        <taxon>Bacteria</taxon>
        <taxon>Pseudomonadati</taxon>
        <taxon>Pseudomonadota</taxon>
        <taxon>Alphaproteobacteria</taxon>
        <taxon>Rhodobacterales</taxon>
        <taxon>Paracoccaceae</taxon>
        <taxon>Boseongicola</taxon>
    </lineage>
</organism>
<dbReference type="EMBL" id="FXXQ01000002">
    <property type="protein sequence ID" value="SMX22952.1"/>
    <property type="molecule type" value="Genomic_DNA"/>
</dbReference>
<sequence>MKRLIAGLALLALVACGGGDNSANLPGLVAVKRAPVTGPGGCGVRDAWVVTEVAGVRLSRPSIMTMRTARALDRWVRRGAVPAIGRRGGGLVELTVAAHYACRTRNSRAGARLSEHAQGRAIDISSFVLASGERISVLRGWRGEDSRVLRRMHGAACGPFGTVLGPNADRHHQDHFHFDVADHRGGPYCR</sequence>
<gene>
    <name evidence="2" type="ORF">BOA8489_01051</name>
</gene>
<dbReference type="Proteomes" id="UP000201838">
    <property type="component" value="Unassembled WGS sequence"/>
</dbReference>